<dbReference type="Pfam" id="PF03456">
    <property type="entry name" value="uDENN"/>
    <property type="match status" value="1"/>
</dbReference>
<evidence type="ECO:0000259" key="2">
    <source>
        <dbReference type="Pfam" id="PF03456"/>
    </source>
</evidence>
<comment type="caution">
    <text evidence="3">The sequence shown here is derived from an EMBL/GenBank/DDBJ whole genome shotgun (WGS) entry which is preliminary data.</text>
</comment>
<evidence type="ECO:0000313" key="3">
    <source>
        <dbReference type="EMBL" id="TNV84764.1"/>
    </source>
</evidence>
<feature type="region of interest" description="Disordered" evidence="1">
    <location>
        <begin position="209"/>
        <end position="237"/>
    </location>
</feature>
<dbReference type="PANTHER" id="PTHR15288:SF0">
    <property type="entry name" value="UDENN DOMAIN-CONTAINING PROTEIN"/>
    <property type="match status" value="1"/>
</dbReference>
<evidence type="ECO:0000256" key="1">
    <source>
        <dbReference type="SAM" id="MobiDB-lite"/>
    </source>
</evidence>
<feature type="region of interest" description="Disordered" evidence="1">
    <location>
        <begin position="1"/>
        <end position="20"/>
    </location>
</feature>
<dbReference type="Gene3D" id="3.30.450.200">
    <property type="match status" value="1"/>
</dbReference>
<accession>A0A8J8P290</accession>
<dbReference type="EMBL" id="RRYP01002440">
    <property type="protein sequence ID" value="TNV84764.1"/>
    <property type="molecule type" value="Genomic_DNA"/>
</dbReference>
<dbReference type="AlphaFoldDB" id="A0A8J8P290"/>
<feature type="compositionally biased region" description="Polar residues" evidence="1">
    <location>
        <begin position="212"/>
        <end position="231"/>
    </location>
</feature>
<name>A0A8J8P290_HALGN</name>
<reference evidence="3" key="1">
    <citation type="submission" date="2019-06" db="EMBL/GenBank/DDBJ databases">
        <authorList>
            <person name="Zheng W."/>
        </authorList>
    </citation>
    <scope>NUCLEOTIDE SEQUENCE</scope>
    <source>
        <strain evidence="3">QDHG01</strain>
    </source>
</reference>
<sequence>METHSHPPRTVDPTTKPISQVFPYESTHGSIDITMPQRFTMNTYDYEEILKQRSIPESISPAKETKRQRIRERFAEAFVILGIKRKEFLSSKGSMVPNVVDTYPRKSKADMGYLDNMIWICFPEGFKVDALSKENSYKLTEHKIFHFIITNQDGDKKYISSILFREILHSKERGSCLIPKSMCIVSRRPIFNVQRQLKSILILPQPTIKPNLHQSDSPFEQVSPADTSRQPQEYGAS</sequence>
<protein>
    <recommendedName>
        <fullName evidence="2">uDENN domain-containing protein</fullName>
    </recommendedName>
</protein>
<keyword evidence="4" id="KW-1185">Reference proteome</keyword>
<evidence type="ECO:0000313" key="4">
    <source>
        <dbReference type="Proteomes" id="UP000785679"/>
    </source>
</evidence>
<feature type="domain" description="uDENN" evidence="2">
    <location>
        <begin position="97"/>
        <end position="164"/>
    </location>
</feature>
<proteinExistence type="predicted"/>
<organism evidence="3 4">
    <name type="scientific">Halteria grandinella</name>
    <dbReference type="NCBI Taxonomy" id="5974"/>
    <lineage>
        <taxon>Eukaryota</taxon>
        <taxon>Sar</taxon>
        <taxon>Alveolata</taxon>
        <taxon>Ciliophora</taxon>
        <taxon>Intramacronucleata</taxon>
        <taxon>Spirotrichea</taxon>
        <taxon>Stichotrichia</taxon>
        <taxon>Sporadotrichida</taxon>
        <taxon>Halteriidae</taxon>
        <taxon>Halteria</taxon>
    </lineage>
</organism>
<dbReference type="OrthoDB" id="206724at2759"/>
<dbReference type="Proteomes" id="UP000785679">
    <property type="component" value="Unassembled WGS sequence"/>
</dbReference>
<gene>
    <name evidence="3" type="ORF">FGO68_gene1493</name>
</gene>
<dbReference type="InterPro" id="IPR005113">
    <property type="entry name" value="uDENN_dom"/>
</dbReference>
<dbReference type="PANTHER" id="PTHR15288">
    <property type="entry name" value="DENN DOMAIN-CONTAINING PROTEIN 2"/>
    <property type="match status" value="1"/>
</dbReference>
<dbReference type="InterPro" id="IPR051942">
    <property type="entry name" value="DENN_domain_containing_2"/>
</dbReference>